<dbReference type="EMBL" id="JBEPML010000026">
    <property type="protein sequence ID" value="MET3794588.1"/>
    <property type="molecule type" value="Genomic_DNA"/>
</dbReference>
<feature type="domain" description="Metallo-beta-lactamase" evidence="2">
    <location>
        <begin position="31"/>
        <end position="222"/>
    </location>
</feature>
<dbReference type="InterPro" id="IPR036866">
    <property type="entry name" value="RibonucZ/Hydroxyglut_hydro"/>
</dbReference>
<comment type="caution">
    <text evidence="3">The sequence shown here is derived from an EMBL/GenBank/DDBJ whole genome shotgun (WGS) entry which is preliminary data.</text>
</comment>
<dbReference type="SUPFAM" id="SSF56281">
    <property type="entry name" value="Metallo-hydrolase/oxidoreductase"/>
    <property type="match status" value="1"/>
</dbReference>
<proteinExistence type="predicted"/>
<dbReference type="RefSeq" id="WP_354199480.1">
    <property type="nucleotide sequence ID" value="NZ_JBEPML010000026.1"/>
</dbReference>
<dbReference type="Gene3D" id="3.60.15.10">
    <property type="entry name" value="Ribonuclease Z/Hydroxyacylglutathione hydrolase-like"/>
    <property type="match status" value="1"/>
</dbReference>
<gene>
    <name evidence="3" type="ORF">ABID37_004828</name>
</gene>
<accession>A0ABV2N6Z2</accession>
<dbReference type="InterPro" id="IPR044094">
    <property type="entry name" value="AtsA-like_MBL-fold"/>
</dbReference>
<dbReference type="InterPro" id="IPR001279">
    <property type="entry name" value="Metallo-B-lactamas"/>
</dbReference>
<evidence type="ECO:0000256" key="1">
    <source>
        <dbReference type="ARBA" id="ARBA00022801"/>
    </source>
</evidence>
<dbReference type="SMART" id="SM00849">
    <property type="entry name" value="Lactamase_B"/>
    <property type="match status" value="1"/>
</dbReference>
<evidence type="ECO:0000313" key="4">
    <source>
        <dbReference type="Proteomes" id="UP001549076"/>
    </source>
</evidence>
<keyword evidence="4" id="KW-1185">Reference proteome</keyword>
<dbReference type="GO" id="GO:0042781">
    <property type="term" value="F:3'-tRNA processing endoribonuclease activity"/>
    <property type="evidence" value="ECO:0007669"/>
    <property type="project" value="UniProtKB-EC"/>
</dbReference>
<dbReference type="PANTHER" id="PTHR46018:SF2">
    <property type="entry name" value="ZINC PHOSPHODIESTERASE ELAC PROTEIN 1"/>
    <property type="match status" value="1"/>
</dbReference>
<keyword evidence="1 3" id="KW-0378">Hydrolase</keyword>
<dbReference type="CDD" id="cd07719">
    <property type="entry name" value="arylsulfatase_AtsA-like_MBL-fold"/>
    <property type="match status" value="1"/>
</dbReference>
<dbReference type="Proteomes" id="UP001549076">
    <property type="component" value="Unassembled WGS sequence"/>
</dbReference>
<organism evidence="3 4">
    <name type="scientific">Aquamicrobium terrae</name>
    <dbReference type="NCBI Taxonomy" id="1324945"/>
    <lineage>
        <taxon>Bacteria</taxon>
        <taxon>Pseudomonadati</taxon>
        <taxon>Pseudomonadota</taxon>
        <taxon>Alphaproteobacteria</taxon>
        <taxon>Hyphomicrobiales</taxon>
        <taxon>Phyllobacteriaceae</taxon>
        <taxon>Aquamicrobium</taxon>
    </lineage>
</organism>
<protein>
    <submittedName>
        <fullName evidence="3">Ribonuclease Z</fullName>
        <ecNumber evidence="3">3.1.26.11</ecNumber>
    </submittedName>
</protein>
<evidence type="ECO:0000313" key="3">
    <source>
        <dbReference type="EMBL" id="MET3794588.1"/>
    </source>
</evidence>
<reference evidence="3 4" key="1">
    <citation type="submission" date="2024-06" db="EMBL/GenBank/DDBJ databases">
        <title>Genomic Encyclopedia of Type Strains, Phase IV (KMG-IV): sequencing the most valuable type-strain genomes for metagenomic binning, comparative biology and taxonomic classification.</title>
        <authorList>
            <person name="Goeker M."/>
        </authorList>
    </citation>
    <scope>NUCLEOTIDE SEQUENCE [LARGE SCALE GENOMIC DNA]</scope>
    <source>
        <strain evidence="3 4">DSM 27865</strain>
    </source>
</reference>
<evidence type="ECO:0000259" key="2">
    <source>
        <dbReference type="SMART" id="SM00849"/>
    </source>
</evidence>
<name>A0ABV2N6Z2_9HYPH</name>
<dbReference type="PANTHER" id="PTHR46018">
    <property type="entry name" value="ZINC PHOSPHODIESTERASE ELAC PROTEIN 1"/>
    <property type="match status" value="1"/>
</dbReference>
<sequence>MAAEPFCQDRGDNLRVTILGSGTPFPTIERFGPSTLIEAGGQKLVVDAGRGVTQRLWQLGIPIGSIDAVLLTHLHSDHTVGLPDVMLMGWLPPAFGRRTVPLALYGPEMSSELARGIEAAWARDIEIRAEDEDLDPAAAKFQVTEIEPGLVYDKDGLRITAFPVDHGALITPSYGYRIEYKDHVAVISGDTRYDERVAQQAAGAGLLLHAVIGFKPSTIAAHPQLQRIVDHMASTSDVNRIARAAKAELTVLTHITQMPPDPPSLDEMLAEIRQDYSGRVEMGKDLFCIDIGEEVNSGMRE</sequence>
<dbReference type="Pfam" id="PF23023">
    <property type="entry name" value="Anti-Pycsar_Apyc1"/>
    <property type="match status" value="1"/>
</dbReference>
<dbReference type="EC" id="3.1.26.11" evidence="3"/>